<dbReference type="InterPro" id="IPR036188">
    <property type="entry name" value="FAD/NAD-bd_sf"/>
</dbReference>
<name>A9RFT7_PHYPA</name>
<dbReference type="GeneID" id="112273879"/>
<dbReference type="InterPro" id="IPR000172">
    <property type="entry name" value="GMC_OxRdtase_N"/>
</dbReference>
<dbReference type="OrthoDB" id="7777654at2759"/>
<dbReference type="STRING" id="3218.A9RFT7"/>
<dbReference type="GO" id="GO:0016116">
    <property type="term" value="P:carotenoid metabolic process"/>
    <property type="evidence" value="ECO:0007669"/>
    <property type="project" value="InterPro"/>
</dbReference>
<reference evidence="2 4" key="1">
    <citation type="journal article" date="2008" name="Science">
        <title>The Physcomitrella genome reveals evolutionary insights into the conquest of land by plants.</title>
        <authorList>
            <person name="Rensing S."/>
            <person name="Lang D."/>
            <person name="Zimmer A."/>
            <person name="Terry A."/>
            <person name="Salamov A."/>
            <person name="Shapiro H."/>
            <person name="Nishiyama T."/>
            <person name="Perroud P.-F."/>
            <person name="Lindquist E."/>
            <person name="Kamisugi Y."/>
            <person name="Tanahashi T."/>
            <person name="Sakakibara K."/>
            <person name="Fujita T."/>
            <person name="Oishi K."/>
            <person name="Shin-I T."/>
            <person name="Kuroki Y."/>
            <person name="Toyoda A."/>
            <person name="Suzuki Y."/>
            <person name="Hashimoto A."/>
            <person name="Yamaguchi K."/>
            <person name="Sugano A."/>
            <person name="Kohara Y."/>
            <person name="Fujiyama A."/>
            <person name="Anterola A."/>
            <person name="Aoki S."/>
            <person name="Ashton N."/>
            <person name="Barbazuk W.B."/>
            <person name="Barker E."/>
            <person name="Bennetzen J."/>
            <person name="Bezanilla M."/>
            <person name="Blankenship R."/>
            <person name="Cho S.H."/>
            <person name="Dutcher S."/>
            <person name="Estelle M."/>
            <person name="Fawcett J.A."/>
            <person name="Gundlach H."/>
            <person name="Hanada K."/>
            <person name="Heyl A."/>
            <person name="Hicks K.A."/>
            <person name="Hugh J."/>
            <person name="Lohr M."/>
            <person name="Mayer K."/>
            <person name="Melkozernov A."/>
            <person name="Murata T."/>
            <person name="Nelson D."/>
            <person name="Pils B."/>
            <person name="Prigge M."/>
            <person name="Reiss B."/>
            <person name="Renner T."/>
            <person name="Rombauts S."/>
            <person name="Rushton P."/>
            <person name="Sanderfoot A."/>
            <person name="Schween G."/>
            <person name="Shiu S.-H."/>
            <person name="Stueber K."/>
            <person name="Theodoulou F.L."/>
            <person name="Tu H."/>
            <person name="Van de Peer Y."/>
            <person name="Verrier P.J."/>
            <person name="Waters E."/>
            <person name="Wood A."/>
            <person name="Yang L."/>
            <person name="Cove D."/>
            <person name="Cuming A."/>
            <person name="Hasebe M."/>
            <person name="Lucas S."/>
            <person name="Mishler D.B."/>
            <person name="Reski R."/>
            <person name="Grigoriev I."/>
            <person name="Quatrano R.S."/>
            <person name="Boore J.L."/>
        </authorList>
    </citation>
    <scope>NUCLEOTIDE SEQUENCE [LARGE SCALE GENOMIC DNA]</scope>
    <source>
        <strain evidence="3 4">cv. Gransden 2004</strain>
    </source>
</reference>
<evidence type="ECO:0000259" key="1">
    <source>
        <dbReference type="Pfam" id="PF00732"/>
    </source>
</evidence>
<keyword evidence="4" id="KW-1185">Reference proteome</keyword>
<dbReference type="GO" id="GO:0016614">
    <property type="term" value="F:oxidoreductase activity, acting on CH-OH group of donors"/>
    <property type="evidence" value="ECO:0007669"/>
    <property type="project" value="InterPro"/>
</dbReference>
<dbReference type="EnsemblPlants" id="Pp3c2_2830V3.1">
    <property type="protein sequence ID" value="Pp3c2_2830V3.1"/>
    <property type="gene ID" value="Pp3c2_2830"/>
</dbReference>
<proteinExistence type="predicted"/>
<dbReference type="Pfam" id="PF13450">
    <property type="entry name" value="NAD_binding_8"/>
    <property type="match status" value="1"/>
</dbReference>
<dbReference type="HOGENOM" id="CLU_019722_4_0_1"/>
<dbReference type="RefSeq" id="XP_024358678.1">
    <property type="nucleotide sequence ID" value="XM_024502910.2"/>
</dbReference>
<dbReference type="Proteomes" id="UP000006727">
    <property type="component" value="Chromosome 2"/>
</dbReference>
<evidence type="ECO:0000313" key="2">
    <source>
        <dbReference type="EMBL" id="PNR59327.1"/>
    </source>
</evidence>
<dbReference type="GO" id="GO:0050660">
    <property type="term" value="F:flavin adenine dinucleotide binding"/>
    <property type="evidence" value="ECO:0007669"/>
    <property type="project" value="InterPro"/>
</dbReference>
<dbReference type="PANTHER" id="PTHR46313">
    <property type="match status" value="1"/>
</dbReference>
<dbReference type="Gene3D" id="3.90.660.50">
    <property type="match status" value="1"/>
</dbReference>
<accession>A9RFT7</accession>
<reference evidence="3" key="3">
    <citation type="submission" date="2020-12" db="UniProtKB">
        <authorList>
            <consortium name="EnsemblPlants"/>
        </authorList>
    </citation>
    <scope>IDENTIFICATION</scope>
</reference>
<dbReference type="OMA" id="AFMFADW"/>
<dbReference type="KEGG" id="ppp:112273879"/>
<dbReference type="Gramene" id="Pp3c2_2830V3.1">
    <property type="protein sequence ID" value="Pp3c2_2830V3.1"/>
    <property type="gene ID" value="Pp3c2_2830"/>
</dbReference>
<dbReference type="PANTHER" id="PTHR46313:SF6">
    <property type="entry name" value="FAD_NAD(P)-BINDING OXIDOREDUCTASE FAMILY PROTEIN"/>
    <property type="match status" value="1"/>
</dbReference>
<organism evidence="2">
    <name type="scientific">Physcomitrium patens</name>
    <name type="common">Spreading-leaved earth moss</name>
    <name type="synonym">Physcomitrella patens</name>
    <dbReference type="NCBI Taxonomy" id="3218"/>
    <lineage>
        <taxon>Eukaryota</taxon>
        <taxon>Viridiplantae</taxon>
        <taxon>Streptophyta</taxon>
        <taxon>Embryophyta</taxon>
        <taxon>Bryophyta</taxon>
        <taxon>Bryophytina</taxon>
        <taxon>Bryopsida</taxon>
        <taxon>Funariidae</taxon>
        <taxon>Funariales</taxon>
        <taxon>Funariaceae</taxon>
        <taxon>Physcomitrium</taxon>
    </lineage>
</organism>
<dbReference type="InterPro" id="IPR045892">
    <property type="entry name" value="CrtISO-like"/>
</dbReference>
<gene>
    <name evidence="3" type="primary">LOC112273879</name>
    <name evidence="2" type="ORF">PHYPA_002118</name>
</gene>
<feature type="domain" description="Glucose-methanol-choline oxidoreductase N-terminal" evidence="1">
    <location>
        <begin position="326"/>
        <end position="399"/>
    </location>
</feature>
<dbReference type="Gene3D" id="3.50.50.60">
    <property type="entry name" value="FAD/NAD(P)-binding domain"/>
    <property type="match status" value="1"/>
</dbReference>
<reference evidence="2 4" key="2">
    <citation type="journal article" date="2018" name="Plant J.">
        <title>The Physcomitrella patens chromosome-scale assembly reveals moss genome structure and evolution.</title>
        <authorList>
            <person name="Lang D."/>
            <person name="Ullrich K.K."/>
            <person name="Murat F."/>
            <person name="Fuchs J."/>
            <person name="Jenkins J."/>
            <person name="Haas F.B."/>
            <person name="Piednoel M."/>
            <person name="Gundlach H."/>
            <person name="Van Bel M."/>
            <person name="Meyberg R."/>
            <person name="Vives C."/>
            <person name="Morata J."/>
            <person name="Symeonidi A."/>
            <person name="Hiss M."/>
            <person name="Muchero W."/>
            <person name="Kamisugi Y."/>
            <person name="Saleh O."/>
            <person name="Blanc G."/>
            <person name="Decker E.L."/>
            <person name="van Gessel N."/>
            <person name="Grimwood J."/>
            <person name="Hayes R.D."/>
            <person name="Graham S.W."/>
            <person name="Gunter L.E."/>
            <person name="McDaniel S.F."/>
            <person name="Hoernstein S.N.W."/>
            <person name="Larsson A."/>
            <person name="Li F.W."/>
            <person name="Perroud P.F."/>
            <person name="Phillips J."/>
            <person name="Ranjan P."/>
            <person name="Rokshar D.S."/>
            <person name="Rothfels C.J."/>
            <person name="Schneider L."/>
            <person name="Shu S."/>
            <person name="Stevenson D.W."/>
            <person name="Thummler F."/>
            <person name="Tillich M."/>
            <person name="Villarreal Aguilar J.C."/>
            <person name="Widiez T."/>
            <person name="Wong G.K."/>
            <person name="Wymore A."/>
            <person name="Zhang Y."/>
            <person name="Zimmer A.D."/>
            <person name="Quatrano R.S."/>
            <person name="Mayer K.F.X."/>
            <person name="Goodstein D."/>
            <person name="Casacuberta J.M."/>
            <person name="Vandepoele K."/>
            <person name="Reski R."/>
            <person name="Cuming A.C."/>
            <person name="Tuskan G.A."/>
            <person name="Maumus F."/>
            <person name="Salse J."/>
            <person name="Schmutz J."/>
            <person name="Rensing S.A."/>
        </authorList>
    </citation>
    <scope>NUCLEOTIDE SEQUENCE [LARGE SCALE GENOMIC DNA]</scope>
    <source>
        <strain evidence="3 4">cv. Gransden 2004</strain>
    </source>
</reference>
<dbReference type="AlphaFoldDB" id="A9RFT7"/>
<evidence type="ECO:0000313" key="4">
    <source>
        <dbReference type="Proteomes" id="UP000006727"/>
    </source>
</evidence>
<protein>
    <recommendedName>
        <fullName evidence="1">Glucose-methanol-choline oxidoreductase N-terminal domain-containing protein</fullName>
    </recommendedName>
</protein>
<dbReference type="EnsemblPlants" id="Pp3c2_2830V3.2">
    <property type="protein sequence ID" value="Pp3c2_2830V3.2"/>
    <property type="gene ID" value="Pp3c2_2830"/>
</dbReference>
<dbReference type="Pfam" id="PF00732">
    <property type="entry name" value="GMC_oxred_N"/>
    <property type="match status" value="1"/>
</dbReference>
<dbReference type="Gramene" id="Pp3c2_2830V3.2">
    <property type="protein sequence ID" value="Pp3c2_2830V3.2"/>
    <property type="gene ID" value="Pp3c2_2830"/>
</dbReference>
<evidence type="ECO:0000313" key="3">
    <source>
        <dbReference type="EnsemblPlants" id="Pp3c2_2830V3.1"/>
    </source>
</evidence>
<dbReference type="SUPFAM" id="SSF51905">
    <property type="entry name" value="FAD/NAD(P)-binding domain"/>
    <property type="match status" value="1"/>
</dbReference>
<sequence length="609" mass="66002">MAVQAVATARQSVSLYPSLHLQFNCEIEAHGKGLQGDLRDFKFPQLSTSRRERRNRHCCPRLIRAAVSGNAISTSGASRKLSDTPEIPKTDVVVIGAGIGGLCCAALLAKYGYKVVVCESHDIAGGAGHAFERQGFQFDSGPSFHAGLSIKPSINPLKQVLDAIGEKVECVQYKNWIGYLPEGTFKFTANKDAYEAEIRRVGGARAASEWRELEDKMEPLARAAMALPAAALRPDPAVVFTAGRFLPQLLPFLPATKDMLSPFSGIVNQVVKDPFLKQLIDLECFVLSGLLADSTITAEMVTMFKERHREGGSIDYPLGGGGSIIEALVRGLEKYGGRLLLNTHVDEILLEGGRAVGIRVRPTRGTNKTPYTIRAPKAVISNASTWDTAKLLPNGALPAQSYINRANVTEKTDSFMHLHLGIDAMGLPSDLECHHFVLHDWKRGVGAPQNVCLVSIPTVFDPSLAPEGCHVVHAYTAGNEPYSIWKGMDRKSPEYAALKEERSEVLWQTLEKVIPDIRDRVKLKLVGTPLTHERYLRRSEGTYGPAIRAGRDTFPGAASEIPGLLCCGDSTMPGIGVPAVAASGMITANSLVPVWQHWALLDSLDVAAA</sequence>
<dbReference type="EMBL" id="ABEU02000002">
    <property type="protein sequence ID" value="PNR59327.1"/>
    <property type="molecule type" value="Genomic_DNA"/>
</dbReference>